<evidence type="ECO:0000313" key="1">
    <source>
        <dbReference type="EMBL" id="KAI8017723.1"/>
    </source>
</evidence>
<organism evidence="1 2">
    <name type="scientific">Camellia lanceoleosa</name>
    <dbReference type="NCBI Taxonomy" id="1840588"/>
    <lineage>
        <taxon>Eukaryota</taxon>
        <taxon>Viridiplantae</taxon>
        <taxon>Streptophyta</taxon>
        <taxon>Embryophyta</taxon>
        <taxon>Tracheophyta</taxon>
        <taxon>Spermatophyta</taxon>
        <taxon>Magnoliopsida</taxon>
        <taxon>eudicotyledons</taxon>
        <taxon>Gunneridae</taxon>
        <taxon>Pentapetalae</taxon>
        <taxon>asterids</taxon>
        <taxon>Ericales</taxon>
        <taxon>Theaceae</taxon>
        <taxon>Camellia</taxon>
    </lineage>
</organism>
<gene>
    <name evidence="1" type="ORF">LOK49_LG04G03517</name>
</gene>
<accession>A0ACC0HXQ2</accession>
<dbReference type="EMBL" id="CM045759">
    <property type="protein sequence ID" value="KAI8017723.1"/>
    <property type="molecule type" value="Genomic_DNA"/>
</dbReference>
<protein>
    <submittedName>
        <fullName evidence="1">Uncharacterized protein</fullName>
    </submittedName>
</protein>
<name>A0ACC0HXQ2_9ERIC</name>
<reference evidence="1 2" key="1">
    <citation type="journal article" date="2022" name="Plant J.">
        <title>Chromosome-level genome of Camellia lanceoleosa provides a valuable resource for understanding genome evolution and self-incompatibility.</title>
        <authorList>
            <person name="Gong W."/>
            <person name="Xiao S."/>
            <person name="Wang L."/>
            <person name="Liao Z."/>
            <person name="Chang Y."/>
            <person name="Mo W."/>
            <person name="Hu G."/>
            <person name="Li W."/>
            <person name="Zhao G."/>
            <person name="Zhu H."/>
            <person name="Hu X."/>
            <person name="Ji K."/>
            <person name="Xiang X."/>
            <person name="Song Q."/>
            <person name="Yuan D."/>
            <person name="Jin S."/>
            <person name="Zhang L."/>
        </authorList>
    </citation>
    <scope>NUCLEOTIDE SEQUENCE [LARGE SCALE GENOMIC DNA]</scope>
    <source>
        <strain evidence="1">SQ_2022a</strain>
    </source>
</reference>
<sequence length="87" mass="9890">MTSRALRRRLHHGDVDGKRHEHLETSGLDGLDEPLLGNHDYDETCSEMDICKAKIYHINMAFLTLGAGTLNCYTSNFQEWCVLYSCA</sequence>
<keyword evidence="2" id="KW-1185">Reference proteome</keyword>
<comment type="caution">
    <text evidence="1">The sequence shown here is derived from an EMBL/GenBank/DDBJ whole genome shotgun (WGS) entry which is preliminary data.</text>
</comment>
<proteinExistence type="predicted"/>
<dbReference type="Proteomes" id="UP001060215">
    <property type="component" value="Chromosome 2"/>
</dbReference>
<evidence type="ECO:0000313" key="2">
    <source>
        <dbReference type="Proteomes" id="UP001060215"/>
    </source>
</evidence>